<dbReference type="OrthoDB" id="9429416at2"/>
<sequence>MTRIDIPDFGSLLAPYIGAIPEASQPAFLSRLERTAAERYRGWAIQLPEHKAGLLACAEREDEIATRVETVLPASSAEHTDLINQYIEPARDTYYQVFSALPVIDQLAIQANAERQGARAWRDIADQLEDPHIIEELLLCASIEEASADYLDKLIAAE</sequence>
<evidence type="ECO:0000313" key="1">
    <source>
        <dbReference type="EMBL" id="ARN72927.1"/>
    </source>
</evidence>
<reference evidence="1 2" key="1">
    <citation type="submission" date="2016-11" db="EMBL/GenBank/DDBJ databases">
        <title>Trade-off between light-utilization and light-protection in marine flavobacteria.</title>
        <authorList>
            <person name="Kumagai Y."/>
        </authorList>
    </citation>
    <scope>NUCLEOTIDE SEQUENCE [LARGE SCALE GENOMIC DNA]</scope>
    <source>
        <strain evidence="1 2">NBRC 107125</strain>
    </source>
</reference>
<organism evidence="1 2">
    <name type="scientific">Oceanicoccus sagamiensis</name>
    <dbReference type="NCBI Taxonomy" id="716816"/>
    <lineage>
        <taxon>Bacteria</taxon>
        <taxon>Pseudomonadati</taxon>
        <taxon>Pseudomonadota</taxon>
        <taxon>Gammaproteobacteria</taxon>
        <taxon>Cellvibrionales</taxon>
        <taxon>Spongiibacteraceae</taxon>
        <taxon>Oceanicoccus</taxon>
    </lineage>
</organism>
<keyword evidence="2" id="KW-1185">Reference proteome</keyword>
<dbReference type="RefSeq" id="WP_085757019.1">
    <property type="nucleotide sequence ID" value="NZ_CP019343.1"/>
</dbReference>
<proteinExistence type="predicted"/>
<protein>
    <submittedName>
        <fullName evidence="1">Uncharacterized protein</fullName>
    </submittedName>
</protein>
<dbReference type="STRING" id="716816.BST96_01685"/>
<dbReference type="EMBL" id="CP019343">
    <property type="protein sequence ID" value="ARN72927.1"/>
    <property type="molecule type" value="Genomic_DNA"/>
</dbReference>
<gene>
    <name evidence="1" type="ORF">BST96_01685</name>
</gene>
<accession>A0A1X9ND94</accession>
<dbReference type="Proteomes" id="UP000193450">
    <property type="component" value="Chromosome"/>
</dbReference>
<evidence type="ECO:0000313" key="2">
    <source>
        <dbReference type="Proteomes" id="UP000193450"/>
    </source>
</evidence>
<name>A0A1X9ND94_9GAMM</name>
<dbReference type="AlphaFoldDB" id="A0A1X9ND94"/>
<dbReference type="KEGG" id="osg:BST96_01685"/>